<dbReference type="InterPro" id="IPR015424">
    <property type="entry name" value="PyrdxlP-dep_Trfase"/>
</dbReference>
<organism evidence="8 9">
    <name type="scientific">Allopusillimonas soli</name>
    <dbReference type="NCBI Taxonomy" id="659016"/>
    <lineage>
        <taxon>Bacteria</taxon>
        <taxon>Pseudomonadati</taxon>
        <taxon>Pseudomonadota</taxon>
        <taxon>Betaproteobacteria</taxon>
        <taxon>Burkholderiales</taxon>
        <taxon>Alcaligenaceae</taxon>
        <taxon>Allopusillimonas</taxon>
    </lineage>
</organism>
<keyword evidence="3 6" id="KW-0663">Pyridoxal phosphate</keyword>
<evidence type="ECO:0000313" key="9">
    <source>
        <dbReference type="Proteomes" id="UP000580517"/>
    </source>
</evidence>
<dbReference type="InterPro" id="IPR006233">
    <property type="entry name" value="Cys_b_lyase_bac"/>
</dbReference>
<dbReference type="PANTHER" id="PTHR43500">
    <property type="entry name" value="CYSTATHIONINE BETA-LYASE-RELATED"/>
    <property type="match status" value="1"/>
</dbReference>
<proteinExistence type="inferred from homology"/>
<evidence type="ECO:0000256" key="4">
    <source>
        <dbReference type="ARBA" id="ARBA00023239"/>
    </source>
</evidence>
<keyword evidence="8" id="KW-0808">Transferase</keyword>
<comment type="catalytic activity">
    <reaction evidence="5">
        <text>L,L-cystathionine + H2O = L-homocysteine + pyruvate + NH4(+)</text>
        <dbReference type="Rhea" id="RHEA:13965"/>
        <dbReference type="ChEBI" id="CHEBI:15361"/>
        <dbReference type="ChEBI" id="CHEBI:15377"/>
        <dbReference type="ChEBI" id="CHEBI:28938"/>
        <dbReference type="ChEBI" id="CHEBI:58161"/>
        <dbReference type="ChEBI" id="CHEBI:58199"/>
    </reaction>
</comment>
<evidence type="ECO:0000256" key="7">
    <source>
        <dbReference type="RuleBase" id="RU362118"/>
    </source>
</evidence>
<dbReference type="Pfam" id="PF01053">
    <property type="entry name" value="Cys_Met_Meta_PP"/>
    <property type="match status" value="1"/>
</dbReference>
<comment type="cofactor">
    <cofactor evidence="1 7">
        <name>pyridoxal 5'-phosphate</name>
        <dbReference type="ChEBI" id="CHEBI:597326"/>
    </cofactor>
</comment>
<reference evidence="8 9" key="1">
    <citation type="submission" date="2020-07" db="EMBL/GenBank/DDBJ databases">
        <title>Taxonomic revisions and descriptions of new bacterial species based on genomic comparisons in the high-G+C-content subgroup of the family Alcaligenaceae.</title>
        <authorList>
            <person name="Szabo A."/>
            <person name="Felfoldi T."/>
        </authorList>
    </citation>
    <scope>NUCLEOTIDE SEQUENCE [LARGE SCALE GENOMIC DNA]</scope>
    <source>
        <strain evidence="8 9">DSM 25264</strain>
    </source>
</reference>
<dbReference type="OrthoDB" id="9805807at2"/>
<dbReference type="AlphaFoldDB" id="A0A853F8N4"/>
<dbReference type="GO" id="GO:0019450">
    <property type="term" value="P:L-cysteine catabolic process to pyruvate"/>
    <property type="evidence" value="ECO:0007669"/>
    <property type="project" value="TreeGrafter"/>
</dbReference>
<dbReference type="GO" id="GO:0030170">
    <property type="term" value="F:pyridoxal phosphate binding"/>
    <property type="evidence" value="ECO:0007669"/>
    <property type="project" value="InterPro"/>
</dbReference>
<evidence type="ECO:0000256" key="5">
    <source>
        <dbReference type="ARBA" id="ARBA00047517"/>
    </source>
</evidence>
<dbReference type="InterPro" id="IPR015421">
    <property type="entry name" value="PyrdxlP-dep_Trfase_major"/>
</dbReference>
<dbReference type="GO" id="GO:0047804">
    <property type="term" value="F:cysteine-S-conjugate beta-lyase activity"/>
    <property type="evidence" value="ECO:0007669"/>
    <property type="project" value="InterPro"/>
</dbReference>
<dbReference type="GO" id="GO:0019346">
    <property type="term" value="P:transsulfuration"/>
    <property type="evidence" value="ECO:0007669"/>
    <property type="project" value="InterPro"/>
</dbReference>
<evidence type="ECO:0000256" key="3">
    <source>
        <dbReference type="ARBA" id="ARBA00022898"/>
    </source>
</evidence>
<gene>
    <name evidence="8" type="ORF">H0A68_05645</name>
</gene>
<dbReference type="Gene3D" id="3.90.1150.10">
    <property type="entry name" value="Aspartate Aminotransferase, domain 1"/>
    <property type="match status" value="1"/>
</dbReference>
<keyword evidence="4" id="KW-0456">Lyase</keyword>
<evidence type="ECO:0000313" key="8">
    <source>
        <dbReference type="EMBL" id="NYT36347.1"/>
    </source>
</evidence>
<sequence length="412" mass="44744">MEVISYSYKTILRFMKNATAAHLAVQSKYLTGFSSLSPAVWRASTITFSSLDEFVARKSRLPDGYTYGTTGTPTHRELEARIAALDKASHCVVLPSGQAAISLVMLTMLKAGDHLLITDSAYGPAHDFATHLTHMGVEVERYDPCIGSGIADLIRSNTQLIWLESPGTVTMEVQDVPAIVSQARSHGIRTAIDNSWASSLYFSPLSLGVDLCIQACSKHMGGHSDLLMGSVSTNDIALHTALRALQATMGQAVSAEDCFLVQRGLDTMTLRLEAQSVKALRLAEHLQRHPMVREVLHPALSTFKTHSLWQDQFSGSGSLFSLVLQDAPLDAFRAMFGSFRHIAIGASYGGLHSLAAFYHAQQQTSRLFPSIQAPIIRLAIGLEDYSVLATELNQSLETFESVCIDSAKSGAK</sequence>
<dbReference type="RefSeq" id="WP_129968228.1">
    <property type="nucleotide sequence ID" value="NZ_JACCEW010000001.1"/>
</dbReference>
<dbReference type="PIRSF" id="PIRSF001434">
    <property type="entry name" value="CGS"/>
    <property type="match status" value="1"/>
</dbReference>
<feature type="modified residue" description="N6-(pyridoxal phosphate)lysine" evidence="6">
    <location>
        <position position="218"/>
    </location>
</feature>
<dbReference type="FunFam" id="3.40.640.10:FF:000046">
    <property type="entry name" value="Cystathionine gamma-lyase"/>
    <property type="match status" value="1"/>
</dbReference>
<dbReference type="SUPFAM" id="SSF53383">
    <property type="entry name" value="PLP-dependent transferases"/>
    <property type="match status" value="1"/>
</dbReference>
<accession>A0A853F8N4</accession>
<dbReference type="EMBL" id="JACCEW010000001">
    <property type="protein sequence ID" value="NYT36347.1"/>
    <property type="molecule type" value="Genomic_DNA"/>
</dbReference>
<keyword evidence="9" id="KW-1185">Reference proteome</keyword>
<dbReference type="PANTHER" id="PTHR43500:SF1">
    <property type="entry name" value="CYSTATHIONINE BETA-LYASE-RELATED"/>
    <property type="match status" value="1"/>
</dbReference>
<evidence type="ECO:0000256" key="1">
    <source>
        <dbReference type="ARBA" id="ARBA00001933"/>
    </source>
</evidence>
<comment type="similarity">
    <text evidence="2 7">Belongs to the trans-sulfuration enzymes family.</text>
</comment>
<protein>
    <submittedName>
        <fullName evidence="8">PLP-dependent transferase</fullName>
    </submittedName>
</protein>
<evidence type="ECO:0000256" key="2">
    <source>
        <dbReference type="ARBA" id="ARBA00009077"/>
    </source>
</evidence>
<evidence type="ECO:0000256" key="6">
    <source>
        <dbReference type="PIRSR" id="PIRSR001434-2"/>
    </source>
</evidence>
<comment type="caution">
    <text evidence="8">The sequence shown here is derived from an EMBL/GenBank/DDBJ whole genome shotgun (WGS) entry which is preliminary data.</text>
</comment>
<name>A0A853F8N4_9BURK</name>
<dbReference type="InterPro" id="IPR015422">
    <property type="entry name" value="PyrdxlP-dep_Trfase_small"/>
</dbReference>
<dbReference type="Proteomes" id="UP000580517">
    <property type="component" value="Unassembled WGS sequence"/>
</dbReference>
<dbReference type="GO" id="GO:0016740">
    <property type="term" value="F:transferase activity"/>
    <property type="evidence" value="ECO:0007669"/>
    <property type="project" value="UniProtKB-KW"/>
</dbReference>
<dbReference type="InterPro" id="IPR000277">
    <property type="entry name" value="Cys/Met-Metab_PyrdxlP-dep_enz"/>
</dbReference>
<dbReference type="Gene3D" id="3.40.640.10">
    <property type="entry name" value="Type I PLP-dependent aspartate aminotransferase-like (Major domain)"/>
    <property type="match status" value="1"/>
</dbReference>